<evidence type="ECO:0000313" key="4">
    <source>
        <dbReference type="Proteomes" id="UP000252519"/>
    </source>
</evidence>
<protein>
    <submittedName>
        <fullName evidence="3">Uncharacterized protein</fullName>
    </submittedName>
</protein>
<sequence length="139" mass="15699">MLFLTAFGNLIRAIHRLILVAARICCIAQSDTPLVKELHFLQLMGIYIFLFGFMFVVVERAIASVFSSTYELKCMGYTVPIALYGVVTILSTTSTCVVWFQLCEFLTSLRKTSMMKLESMTHHTFSALTRETPGLKRGE</sequence>
<keyword evidence="4" id="KW-1185">Reference proteome</keyword>
<evidence type="ECO:0000256" key="2">
    <source>
        <dbReference type="SAM" id="Phobius"/>
    </source>
</evidence>
<dbReference type="GO" id="GO:0007606">
    <property type="term" value="P:sensory perception of chemical stimulus"/>
    <property type="evidence" value="ECO:0007669"/>
    <property type="project" value="InterPro"/>
</dbReference>
<dbReference type="Pfam" id="PF03125">
    <property type="entry name" value="Sre"/>
    <property type="match status" value="1"/>
</dbReference>
<dbReference type="GO" id="GO:0016020">
    <property type="term" value="C:membrane"/>
    <property type="evidence" value="ECO:0007669"/>
    <property type="project" value="InterPro"/>
</dbReference>
<dbReference type="EMBL" id="JOJR01000104">
    <property type="protein sequence ID" value="RCN45334.1"/>
    <property type="molecule type" value="Genomic_DNA"/>
</dbReference>
<keyword evidence="2" id="KW-0472">Membrane</keyword>
<reference evidence="3 4" key="1">
    <citation type="submission" date="2014-10" db="EMBL/GenBank/DDBJ databases">
        <title>Draft genome of the hookworm Ancylostoma caninum.</title>
        <authorList>
            <person name="Mitreva M."/>
        </authorList>
    </citation>
    <scope>NUCLEOTIDE SEQUENCE [LARGE SCALE GENOMIC DNA]</scope>
    <source>
        <strain evidence="3 4">Baltimore</strain>
    </source>
</reference>
<proteinExistence type="inferred from homology"/>
<organism evidence="3 4">
    <name type="scientific">Ancylostoma caninum</name>
    <name type="common">Dog hookworm</name>
    <dbReference type="NCBI Taxonomy" id="29170"/>
    <lineage>
        <taxon>Eukaryota</taxon>
        <taxon>Metazoa</taxon>
        <taxon>Ecdysozoa</taxon>
        <taxon>Nematoda</taxon>
        <taxon>Chromadorea</taxon>
        <taxon>Rhabditida</taxon>
        <taxon>Rhabditina</taxon>
        <taxon>Rhabditomorpha</taxon>
        <taxon>Strongyloidea</taxon>
        <taxon>Ancylostomatidae</taxon>
        <taxon>Ancylostomatinae</taxon>
        <taxon>Ancylostoma</taxon>
    </lineage>
</organism>
<evidence type="ECO:0000256" key="1">
    <source>
        <dbReference type="ARBA" id="ARBA00006803"/>
    </source>
</evidence>
<feature type="transmembrane region" description="Helical" evidence="2">
    <location>
        <begin position="82"/>
        <end position="106"/>
    </location>
</feature>
<dbReference type="InterPro" id="IPR004151">
    <property type="entry name" value="7TM_GPCR_serpentine_rcpt_Sre"/>
</dbReference>
<name>A0A368GLX1_ANCCA</name>
<feature type="transmembrane region" description="Helical" evidence="2">
    <location>
        <begin position="40"/>
        <end position="62"/>
    </location>
</feature>
<dbReference type="Proteomes" id="UP000252519">
    <property type="component" value="Unassembled WGS sequence"/>
</dbReference>
<dbReference type="AlphaFoldDB" id="A0A368GLX1"/>
<gene>
    <name evidence="3" type="ORF">ANCCAN_08635</name>
</gene>
<keyword evidence="2" id="KW-0812">Transmembrane</keyword>
<comment type="caution">
    <text evidence="3">The sequence shown here is derived from an EMBL/GenBank/DDBJ whole genome shotgun (WGS) entry which is preliminary data.</text>
</comment>
<keyword evidence="2" id="KW-1133">Transmembrane helix</keyword>
<evidence type="ECO:0000313" key="3">
    <source>
        <dbReference type="EMBL" id="RCN45334.1"/>
    </source>
</evidence>
<accession>A0A368GLX1</accession>
<comment type="similarity">
    <text evidence="1">Belongs to the nematode receptor-like protein sre family.</text>
</comment>
<dbReference type="OrthoDB" id="5836625at2759"/>